<reference evidence="1 2" key="1">
    <citation type="journal article" date="2008" name="J. Bacteriol.">
        <title>'Candidatus Cloacamonas acidaminovorans': genome sequence reconstruction provides a first glimpse of a new bacterial division.</title>
        <authorList>
            <person name="Pelletier E."/>
            <person name="Kreimeyer A."/>
            <person name="Bocs S."/>
            <person name="Rouy Z."/>
            <person name="Gyapay G."/>
            <person name="Chouari R."/>
            <person name="Riviere D."/>
            <person name="Ganesan A."/>
            <person name="Daegelen P."/>
            <person name="Sghir A."/>
            <person name="Cohen G.N."/>
            <person name="Medigue C."/>
            <person name="Weissenbach J."/>
            <person name="Le Paslier D."/>
        </authorList>
    </citation>
    <scope>NUCLEOTIDE SEQUENCE [LARGE SCALE GENOMIC DNA]</scope>
    <source>
        <strain evidence="2">Evry</strain>
    </source>
</reference>
<dbReference type="HOGENOM" id="CLU_3041829_0_0_0"/>
<sequence length="54" mass="6640">MSYLLSLRMNRFLISYLQNQKDILCLTYFMIDYIRKIVCIANSLYKPWQDKKRS</sequence>
<dbReference type="Proteomes" id="UP000002019">
    <property type="component" value="Chromosome"/>
</dbReference>
<organism evidence="1 2">
    <name type="scientific">Cloacimonas acidaminovorans (strain Evry)</name>
    <dbReference type="NCBI Taxonomy" id="459349"/>
    <lineage>
        <taxon>Bacteria</taxon>
        <taxon>Pseudomonadati</taxon>
        <taxon>Candidatus Cloacimonadota</taxon>
        <taxon>Candidatus Cloacimonadia</taxon>
        <taxon>Candidatus Cloacimonadales</taxon>
        <taxon>Candidatus Cloacimonadaceae</taxon>
        <taxon>Candidatus Cloacimonas</taxon>
    </lineage>
</organism>
<dbReference type="EMBL" id="CU466930">
    <property type="protein sequence ID" value="CAO80738.1"/>
    <property type="molecule type" value="Genomic_DNA"/>
</dbReference>
<dbReference type="STRING" id="459349.CLOAM0857"/>
<keyword evidence="2" id="KW-1185">Reference proteome</keyword>
<dbReference type="KEGG" id="caci:CLOAM0857"/>
<gene>
    <name evidence="1" type="ordered locus">CLOAM0857</name>
</gene>
<name>B0VHC3_CLOAI</name>
<proteinExistence type="predicted"/>
<dbReference type="AlphaFoldDB" id="B0VHC3"/>
<evidence type="ECO:0000313" key="2">
    <source>
        <dbReference type="Proteomes" id="UP000002019"/>
    </source>
</evidence>
<evidence type="ECO:0000313" key="1">
    <source>
        <dbReference type="EMBL" id="CAO80738.1"/>
    </source>
</evidence>
<protein>
    <submittedName>
        <fullName evidence="1">Uncharacterized protein</fullName>
    </submittedName>
</protein>
<accession>B0VHC3</accession>